<evidence type="ECO:0000256" key="3">
    <source>
        <dbReference type="ARBA" id="ARBA00023015"/>
    </source>
</evidence>
<evidence type="ECO:0000256" key="2">
    <source>
        <dbReference type="ARBA" id="ARBA00022898"/>
    </source>
</evidence>
<dbReference type="GO" id="GO:0003677">
    <property type="term" value="F:DNA binding"/>
    <property type="evidence" value="ECO:0007669"/>
    <property type="project" value="UniProtKB-KW"/>
</dbReference>
<evidence type="ECO:0000256" key="5">
    <source>
        <dbReference type="ARBA" id="ARBA00023163"/>
    </source>
</evidence>
<accession>A0A0F4NN46</accession>
<dbReference type="STRING" id="579748.TW81_03215"/>
<dbReference type="InterPro" id="IPR015424">
    <property type="entry name" value="PyrdxlP-dep_Trfase"/>
</dbReference>
<dbReference type="GO" id="GO:0003700">
    <property type="term" value="F:DNA-binding transcription factor activity"/>
    <property type="evidence" value="ECO:0007669"/>
    <property type="project" value="InterPro"/>
</dbReference>
<dbReference type="Gene3D" id="3.40.640.10">
    <property type="entry name" value="Type I PLP-dependent aspartate aminotransferase-like (Major domain)"/>
    <property type="match status" value="1"/>
</dbReference>
<evidence type="ECO:0000256" key="4">
    <source>
        <dbReference type="ARBA" id="ARBA00023125"/>
    </source>
</evidence>
<keyword evidence="4" id="KW-0238">DNA-binding</keyword>
<dbReference type="CDD" id="cd00609">
    <property type="entry name" value="AAT_like"/>
    <property type="match status" value="1"/>
</dbReference>
<keyword evidence="8" id="KW-1185">Reference proteome</keyword>
<comment type="similarity">
    <text evidence="1">In the C-terminal section; belongs to the class-I pyridoxal-phosphate-dependent aminotransferase family.</text>
</comment>
<comment type="caution">
    <text evidence="7">The sequence shown here is derived from an EMBL/GenBank/DDBJ whole genome shotgun (WGS) entry which is preliminary data.</text>
</comment>
<organism evidence="7 8">
    <name type="scientific">Vibrio galatheae</name>
    <dbReference type="NCBI Taxonomy" id="579748"/>
    <lineage>
        <taxon>Bacteria</taxon>
        <taxon>Pseudomonadati</taxon>
        <taxon>Pseudomonadota</taxon>
        <taxon>Gammaproteobacteria</taxon>
        <taxon>Vibrionales</taxon>
        <taxon>Vibrionaceae</taxon>
        <taxon>Vibrio</taxon>
    </lineage>
</organism>
<dbReference type="PANTHER" id="PTHR46577">
    <property type="entry name" value="HTH-TYPE TRANSCRIPTIONAL REGULATORY PROTEIN GABR"/>
    <property type="match status" value="1"/>
</dbReference>
<dbReference type="AlphaFoldDB" id="A0A0F4NN46"/>
<dbReference type="PROSITE" id="PS50949">
    <property type="entry name" value="HTH_GNTR"/>
    <property type="match status" value="1"/>
</dbReference>
<sequence length="474" mass="53450">MALIDIGDLQFGGTGRTKQDALFNAIRDKIVAQLWSKGAKLPSTRKLAEELSLSRNTVVHAYEQLHAEGYLESKAGSGHFVALELPDQFVSTADTGDKQDFSEQPQTINWAFSPGVPDLAQFPHQKWQRLLMRHMGRTSLLAANNIQGDMQLRQALCHYLATSRSVVCNPECIVITSGAQQAVAIATLLTVKQDRRLLMEQPGYAQMAKVITLFNCSLEPAPVAPKRGLDFDAVERSDAKTIYVTPSNQYPLGTTLDINQRLRLIEWARDRGGWIIEDDYDSEFQFAHRPYPSLQGLAAKMGHEQHVIYVGSLSKVMFNGLRLGYLVLPQSMVAEALTIKDALSGDSPTHTQAALADFIHEGDLIRHIRKMRRLYKQKHQLMVTMIERYFADSVEIISQAAGLHVTLRWYGFISEQDWTERARENNIVIRPFSYYEQHQPRPVRNWSGAVLGFGNVTLDDIEPKIRTLAEIFKS</sequence>
<dbReference type="InterPro" id="IPR000524">
    <property type="entry name" value="Tscrpt_reg_HTH_GntR"/>
</dbReference>
<keyword evidence="3" id="KW-0805">Transcription regulation</keyword>
<dbReference type="Proteomes" id="UP000033673">
    <property type="component" value="Unassembled WGS sequence"/>
</dbReference>
<protein>
    <submittedName>
        <fullName evidence="7">GntR family transcriptional regulator</fullName>
    </submittedName>
</protein>
<reference evidence="7 8" key="1">
    <citation type="journal article" date="2015" name="BMC Genomics">
        <title>Genome mining reveals unlocked bioactive potential of marine Gram-negative bacteria.</title>
        <authorList>
            <person name="Machado H."/>
            <person name="Sonnenschein E.C."/>
            <person name="Melchiorsen J."/>
            <person name="Gram L."/>
        </authorList>
    </citation>
    <scope>NUCLEOTIDE SEQUENCE [LARGE SCALE GENOMIC DNA]</scope>
    <source>
        <strain evidence="7 8">S2757</strain>
    </source>
</reference>
<gene>
    <name evidence="7" type="ORF">TW81_03215</name>
</gene>
<dbReference type="RefSeq" id="WP_045954295.1">
    <property type="nucleotide sequence ID" value="NZ_JXXV01000007.1"/>
</dbReference>
<dbReference type="Pfam" id="PF00392">
    <property type="entry name" value="GntR"/>
    <property type="match status" value="1"/>
</dbReference>
<dbReference type="InterPro" id="IPR051446">
    <property type="entry name" value="HTH_trans_reg/aminotransferase"/>
</dbReference>
<dbReference type="InterPro" id="IPR015421">
    <property type="entry name" value="PyrdxlP-dep_Trfase_major"/>
</dbReference>
<dbReference type="InterPro" id="IPR004839">
    <property type="entry name" value="Aminotransferase_I/II_large"/>
</dbReference>
<feature type="domain" description="HTH gntR-type" evidence="6">
    <location>
        <begin position="16"/>
        <end position="84"/>
    </location>
</feature>
<dbReference type="OrthoDB" id="9808770at2"/>
<evidence type="ECO:0000256" key="1">
    <source>
        <dbReference type="ARBA" id="ARBA00005384"/>
    </source>
</evidence>
<evidence type="ECO:0000313" key="8">
    <source>
        <dbReference type="Proteomes" id="UP000033673"/>
    </source>
</evidence>
<keyword evidence="5" id="KW-0804">Transcription</keyword>
<dbReference type="Pfam" id="PF00155">
    <property type="entry name" value="Aminotran_1_2"/>
    <property type="match status" value="1"/>
</dbReference>
<dbReference type="Gene3D" id="1.10.10.10">
    <property type="entry name" value="Winged helix-like DNA-binding domain superfamily/Winged helix DNA-binding domain"/>
    <property type="match status" value="1"/>
</dbReference>
<dbReference type="PANTHER" id="PTHR46577:SF1">
    <property type="entry name" value="HTH-TYPE TRANSCRIPTIONAL REGULATORY PROTEIN GABR"/>
    <property type="match status" value="1"/>
</dbReference>
<evidence type="ECO:0000313" key="7">
    <source>
        <dbReference type="EMBL" id="KJY84552.1"/>
    </source>
</evidence>
<dbReference type="PATRIC" id="fig|579748.3.peg.669"/>
<dbReference type="CDD" id="cd07377">
    <property type="entry name" value="WHTH_GntR"/>
    <property type="match status" value="1"/>
</dbReference>
<keyword evidence="2" id="KW-0663">Pyridoxal phosphate</keyword>
<dbReference type="SMART" id="SM00345">
    <property type="entry name" value="HTH_GNTR"/>
    <property type="match status" value="1"/>
</dbReference>
<dbReference type="PRINTS" id="PR00035">
    <property type="entry name" value="HTHGNTR"/>
</dbReference>
<evidence type="ECO:0000259" key="6">
    <source>
        <dbReference type="PROSITE" id="PS50949"/>
    </source>
</evidence>
<proteinExistence type="inferred from homology"/>
<dbReference type="SUPFAM" id="SSF46785">
    <property type="entry name" value="Winged helix' DNA-binding domain"/>
    <property type="match status" value="1"/>
</dbReference>
<name>A0A0F4NN46_9VIBR</name>
<dbReference type="GO" id="GO:0030170">
    <property type="term" value="F:pyridoxal phosphate binding"/>
    <property type="evidence" value="ECO:0007669"/>
    <property type="project" value="InterPro"/>
</dbReference>
<dbReference type="EMBL" id="JXXV01000007">
    <property type="protein sequence ID" value="KJY84552.1"/>
    <property type="molecule type" value="Genomic_DNA"/>
</dbReference>
<dbReference type="SUPFAM" id="SSF53383">
    <property type="entry name" value="PLP-dependent transferases"/>
    <property type="match status" value="1"/>
</dbReference>
<dbReference type="InterPro" id="IPR036388">
    <property type="entry name" value="WH-like_DNA-bd_sf"/>
</dbReference>
<dbReference type="InterPro" id="IPR036390">
    <property type="entry name" value="WH_DNA-bd_sf"/>
</dbReference>